<keyword evidence="1" id="KW-1133">Transmembrane helix</keyword>
<name>A0A411Z2C7_9RHOB</name>
<protein>
    <submittedName>
        <fullName evidence="2">Dihydroorotate dehydrogenase</fullName>
    </submittedName>
</protein>
<dbReference type="Proteomes" id="UP000284547">
    <property type="component" value="Unassembled WGS sequence"/>
</dbReference>
<feature type="transmembrane region" description="Helical" evidence="1">
    <location>
        <begin position="56"/>
        <end position="82"/>
    </location>
</feature>
<keyword evidence="3" id="KW-1185">Reference proteome</keyword>
<keyword evidence="1" id="KW-0812">Transmembrane</keyword>
<keyword evidence="1" id="KW-0472">Membrane</keyword>
<sequence length="118" mass="12312">MTPEARLDALLTQAQAEPPQPDDAFMARVLADARALQPRLPVRVARPARRGFWARLAATLGGAIAVAGLGTAAMAGLVIGYVQPEPMVSFAGSIGFGVSESLDLLPGFDALLSEDILQ</sequence>
<evidence type="ECO:0000256" key="1">
    <source>
        <dbReference type="SAM" id="Phobius"/>
    </source>
</evidence>
<evidence type="ECO:0000313" key="3">
    <source>
        <dbReference type="Proteomes" id="UP000284547"/>
    </source>
</evidence>
<organism evidence="2 3">
    <name type="scientific">Pseudotabrizicola alkalilacus</name>
    <dbReference type="NCBI Taxonomy" id="2305252"/>
    <lineage>
        <taxon>Bacteria</taxon>
        <taxon>Pseudomonadati</taxon>
        <taxon>Pseudomonadota</taxon>
        <taxon>Alphaproteobacteria</taxon>
        <taxon>Rhodobacterales</taxon>
        <taxon>Paracoccaceae</taxon>
        <taxon>Pseudotabrizicola</taxon>
    </lineage>
</organism>
<proteinExistence type="predicted"/>
<accession>A0A411Z2C7</accession>
<comment type="caution">
    <text evidence="2">The sequence shown here is derived from an EMBL/GenBank/DDBJ whole genome shotgun (WGS) entry which is preliminary data.</text>
</comment>
<dbReference type="EMBL" id="QWEY01000005">
    <property type="protein sequence ID" value="RGP37226.1"/>
    <property type="molecule type" value="Genomic_DNA"/>
</dbReference>
<dbReference type="AlphaFoldDB" id="A0A411Z2C7"/>
<reference evidence="2 3" key="1">
    <citation type="submission" date="2018-08" db="EMBL/GenBank/DDBJ databases">
        <title>Flavobacterium tibetense sp. nov., isolated from a wetland YonghuCo on Tibetan Plateau.</title>
        <authorList>
            <person name="Phurbu D."/>
            <person name="Lu H."/>
            <person name="Xing P."/>
        </authorList>
    </citation>
    <scope>NUCLEOTIDE SEQUENCE [LARGE SCALE GENOMIC DNA]</scope>
    <source>
        <strain evidence="2 3">DJC</strain>
    </source>
</reference>
<evidence type="ECO:0000313" key="2">
    <source>
        <dbReference type="EMBL" id="RGP37226.1"/>
    </source>
</evidence>
<gene>
    <name evidence="2" type="ORF">D1012_11245</name>
</gene>